<evidence type="ECO:0000256" key="1">
    <source>
        <dbReference type="SAM" id="Coils"/>
    </source>
</evidence>
<evidence type="ECO:0000313" key="3">
    <source>
        <dbReference type="Proteomes" id="UP000187209"/>
    </source>
</evidence>
<keyword evidence="3" id="KW-1185">Reference proteome</keyword>
<name>A0A1R2AYT0_9CILI</name>
<accession>A0A1R2AYT0</accession>
<dbReference type="Proteomes" id="UP000187209">
    <property type="component" value="Unassembled WGS sequence"/>
</dbReference>
<evidence type="ECO:0000313" key="2">
    <source>
        <dbReference type="EMBL" id="OMJ69681.1"/>
    </source>
</evidence>
<comment type="caution">
    <text evidence="2">The sequence shown here is derived from an EMBL/GenBank/DDBJ whole genome shotgun (WGS) entry which is preliminary data.</text>
</comment>
<reference evidence="2 3" key="1">
    <citation type="submission" date="2016-11" db="EMBL/GenBank/DDBJ databases">
        <title>The macronuclear genome of Stentor coeruleus: a giant cell with tiny introns.</title>
        <authorList>
            <person name="Slabodnick M."/>
            <person name="Ruby J.G."/>
            <person name="Reiff S.B."/>
            <person name="Swart E.C."/>
            <person name="Gosai S."/>
            <person name="Prabakaran S."/>
            <person name="Witkowska E."/>
            <person name="Larue G.E."/>
            <person name="Fisher S."/>
            <person name="Freeman R.M."/>
            <person name="Gunawardena J."/>
            <person name="Chu W."/>
            <person name="Stover N.A."/>
            <person name="Gregory B.D."/>
            <person name="Nowacki M."/>
            <person name="Derisi J."/>
            <person name="Roy S.W."/>
            <person name="Marshall W.F."/>
            <person name="Sood P."/>
        </authorList>
    </citation>
    <scope>NUCLEOTIDE SEQUENCE [LARGE SCALE GENOMIC DNA]</scope>
    <source>
        <strain evidence="2">WM001</strain>
    </source>
</reference>
<proteinExistence type="predicted"/>
<gene>
    <name evidence="2" type="ORF">SteCoe_32534</name>
</gene>
<protein>
    <submittedName>
        <fullName evidence="2">Uncharacterized protein</fullName>
    </submittedName>
</protein>
<sequence>MDSFSFSLNKSEMNTTIKENSESASDTQKTTKCEDCFYESPDKREGLHRQEQKVLGILKEVKDCGVMILERCKRVENKRIELRNSICKAKAQILKYRQTSKFPQSLSTENLSTRSVRLLQSKTNKVNKELSQMKCELERARILQSQFGEIYREVLQQTIKIRKTSEKIYQKIDFIKRSKELLKLKYKEIPEKRKELNKLSQTYTETTHQLAFSKQIFKEKIDLLVIYREKLDKNKKKRKDLEDIQNTLTLIEKNLIEREERFEEKYTLMCQYMNKLEDLKVRIENKFGNDDSCINF</sequence>
<keyword evidence="1" id="KW-0175">Coiled coil</keyword>
<dbReference type="AlphaFoldDB" id="A0A1R2AYT0"/>
<dbReference type="EMBL" id="MPUH01001170">
    <property type="protein sequence ID" value="OMJ69681.1"/>
    <property type="molecule type" value="Genomic_DNA"/>
</dbReference>
<organism evidence="2 3">
    <name type="scientific">Stentor coeruleus</name>
    <dbReference type="NCBI Taxonomy" id="5963"/>
    <lineage>
        <taxon>Eukaryota</taxon>
        <taxon>Sar</taxon>
        <taxon>Alveolata</taxon>
        <taxon>Ciliophora</taxon>
        <taxon>Postciliodesmatophora</taxon>
        <taxon>Heterotrichea</taxon>
        <taxon>Heterotrichida</taxon>
        <taxon>Stentoridae</taxon>
        <taxon>Stentor</taxon>
    </lineage>
</organism>
<feature type="coiled-coil region" evidence="1">
    <location>
        <begin position="224"/>
        <end position="261"/>
    </location>
</feature>